<feature type="modified residue" description="4-aspartylphosphate" evidence="1">
    <location>
        <position position="71"/>
    </location>
</feature>
<evidence type="ECO:0000313" key="4">
    <source>
        <dbReference type="Proteomes" id="UP000036908"/>
    </source>
</evidence>
<dbReference type="Gene3D" id="3.40.50.2300">
    <property type="match status" value="1"/>
</dbReference>
<proteinExistence type="predicted"/>
<protein>
    <submittedName>
        <fullName evidence="3">Chemotaxis protein CheY</fullName>
    </submittedName>
</protein>
<dbReference type="PROSITE" id="PS50110">
    <property type="entry name" value="RESPONSE_REGULATORY"/>
    <property type="match status" value="1"/>
</dbReference>
<dbReference type="PATRIC" id="fig|1566026.4.peg.3412"/>
<organism evidence="3 4">
    <name type="scientific">Roseivirga seohaensis subsp. aquiponti</name>
    <dbReference type="NCBI Taxonomy" id="1566026"/>
    <lineage>
        <taxon>Bacteria</taxon>
        <taxon>Pseudomonadati</taxon>
        <taxon>Bacteroidota</taxon>
        <taxon>Cytophagia</taxon>
        <taxon>Cytophagales</taxon>
        <taxon>Roseivirgaceae</taxon>
        <taxon>Roseivirga</taxon>
    </lineage>
</organism>
<dbReference type="Proteomes" id="UP000036908">
    <property type="component" value="Unassembled WGS sequence"/>
</dbReference>
<dbReference type="SUPFAM" id="SSF52172">
    <property type="entry name" value="CheY-like"/>
    <property type="match status" value="1"/>
</dbReference>
<accession>A0A0L8ALX9</accession>
<name>A0A0L8ALX9_9BACT</name>
<dbReference type="InterPro" id="IPR011006">
    <property type="entry name" value="CheY-like_superfamily"/>
</dbReference>
<comment type="caution">
    <text evidence="3">The sequence shown here is derived from an EMBL/GenBank/DDBJ whole genome shotgun (WGS) entry which is preliminary data.</text>
</comment>
<evidence type="ECO:0000259" key="2">
    <source>
        <dbReference type="PROSITE" id="PS50110"/>
    </source>
</evidence>
<dbReference type="GO" id="GO:0000160">
    <property type="term" value="P:phosphorelay signal transduction system"/>
    <property type="evidence" value="ECO:0007669"/>
    <property type="project" value="InterPro"/>
</dbReference>
<gene>
    <name evidence="3" type="ORF">OB69_07885</name>
</gene>
<dbReference type="AlphaFoldDB" id="A0A0L8ALX9"/>
<dbReference type="RefSeq" id="WP_053223157.1">
    <property type="nucleotide sequence ID" value="NZ_JSVA01000008.1"/>
</dbReference>
<dbReference type="PANTHER" id="PTHR44520">
    <property type="entry name" value="RESPONSE REGULATOR RCP1-RELATED"/>
    <property type="match status" value="1"/>
</dbReference>
<dbReference type="SMART" id="SM00448">
    <property type="entry name" value="REC"/>
    <property type="match status" value="1"/>
</dbReference>
<keyword evidence="4" id="KW-1185">Reference proteome</keyword>
<sequence length="152" mass="17219">MSPSTNLNPISILMADDDPDDQLMAKEAFEENRMANDLNFVQDGEELMDYLQHRGKYNAQNAPKPGLILLDLNMPKKDGRTALREIKADPKLKRIPIVVLTTSKSDEDVFKTYDLGVSSFITKPVTFEELVEVTKDIGKYWFGIVVLPKDNE</sequence>
<dbReference type="InterPro" id="IPR001789">
    <property type="entry name" value="Sig_transdc_resp-reg_receiver"/>
</dbReference>
<dbReference type="PANTHER" id="PTHR44520:SF2">
    <property type="entry name" value="RESPONSE REGULATOR RCP1"/>
    <property type="match status" value="1"/>
</dbReference>
<dbReference type="EMBL" id="JSVA01000008">
    <property type="protein sequence ID" value="KOF03217.1"/>
    <property type="molecule type" value="Genomic_DNA"/>
</dbReference>
<dbReference type="CDD" id="cd17557">
    <property type="entry name" value="REC_Rcp-like"/>
    <property type="match status" value="1"/>
</dbReference>
<dbReference type="Pfam" id="PF00072">
    <property type="entry name" value="Response_reg"/>
    <property type="match status" value="1"/>
</dbReference>
<evidence type="ECO:0000313" key="3">
    <source>
        <dbReference type="EMBL" id="KOF03217.1"/>
    </source>
</evidence>
<evidence type="ECO:0000256" key="1">
    <source>
        <dbReference type="PROSITE-ProRule" id="PRU00169"/>
    </source>
</evidence>
<feature type="domain" description="Response regulatory" evidence="2">
    <location>
        <begin position="11"/>
        <end position="138"/>
    </location>
</feature>
<keyword evidence="1" id="KW-0597">Phosphoprotein</keyword>
<reference evidence="4" key="1">
    <citation type="submission" date="2014-11" db="EMBL/GenBank/DDBJ databases">
        <title>Genome sequencing of Roseivirga sp. D-25.</title>
        <authorList>
            <person name="Selvaratnam C."/>
            <person name="Thevarajoo S."/>
            <person name="Goh K.M."/>
            <person name="Eee R."/>
            <person name="Chan K.-G."/>
            <person name="Chong C.S."/>
        </authorList>
    </citation>
    <scope>NUCLEOTIDE SEQUENCE [LARGE SCALE GENOMIC DNA]</scope>
    <source>
        <strain evidence="4">D-25</strain>
    </source>
</reference>
<dbReference type="InterPro" id="IPR052893">
    <property type="entry name" value="TCS_response_regulator"/>
</dbReference>